<organism evidence="2">
    <name type="scientific">Spodoptera frugiperda</name>
    <name type="common">Fall armyworm</name>
    <dbReference type="NCBI Taxonomy" id="7108"/>
    <lineage>
        <taxon>Eukaryota</taxon>
        <taxon>Metazoa</taxon>
        <taxon>Ecdysozoa</taxon>
        <taxon>Arthropoda</taxon>
        <taxon>Hexapoda</taxon>
        <taxon>Insecta</taxon>
        <taxon>Pterygota</taxon>
        <taxon>Neoptera</taxon>
        <taxon>Endopterygota</taxon>
        <taxon>Lepidoptera</taxon>
        <taxon>Glossata</taxon>
        <taxon>Ditrysia</taxon>
        <taxon>Noctuoidea</taxon>
        <taxon>Noctuidae</taxon>
        <taxon>Amphipyrinae</taxon>
        <taxon>Spodoptera</taxon>
    </lineage>
</organism>
<gene>
    <name evidence="2" type="ORF">SFRICE_035888</name>
</gene>
<sequence>MLETGKLADGSPDGKHNRRRRRRRRVWCVECTYSTHQRRYKCVTGLLGIRNLKVVSKSGIEKKVTPLTQRKGYFNAVFYEALVLLRSNRPIRAKAWFSHT</sequence>
<reference evidence="2" key="1">
    <citation type="submission" date="2016-07" db="EMBL/GenBank/DDBJ databases">
        <authorList>
            <person name="Bretaudeau A."/>
        </authorList>
    </citation>
    <scope>NUCLEOTIDE SEQUENCE</scope>
    <source>
        <strain evidence="2">Rice</strain>
        <tissue evidence="2">Whole body</tissue>
    </source>
</reference>
<evidence type="ECO:0000256" key="1">
    <source>
        <dbReference type="SAM" id="MobiDB-lite"/>
    </source>
</evidence>
<evidence type="ECO:0000313" key="2">
    <source>
        <dbReference type="EMBL" id="SOQ34732.1"/>
    </source>
</evidence>
<accession>A0A2H1V2Y1</accession>
<feature type="region of interest" description="Disordered" evidence="1">
    <location>
        <begin position="1"/>
        <end position="22"/>
    </location>
</feature>
<dbReference type="EMBL" id="ODYU01000264">
    <property type="protein sequence ID" value="SOQ34732.1"/>
    <property type="molecule type" value="Genomic_DNA"/>
</dbReference>
<dbReference type="AlphaFoldDB" id="A0A2H1V2Y1"/>
<proteinExistence type="predicted"/>
<protein>
    <submittedName>
        <fullName evidence="2">SFRICE_035888</fullName>
    </submittedName>
</protein>
<name>A0A2H1V2Y1_SPOFR</name>